<name>A0ABP2K2Z1_9ACTN</name>
<evidence type="ECO:0000313" key="2">
    <source>
        <dbReference type="Proteomes" id="UP000003179"/>
    </source>
</evidence>
<proteinExistence type="predicted"/>
<keyword evidence="2" id="KW-1185">Reference proteome</keyword>
<organism evidence="1 2">
    <name type="scientific">Cutibacterium modestum HL044PA1</name>
    <dbReference type="NCBI Taxonomy" id="765109"/>
    <lineage>
        <taxon>Bacteria</taxon>
        <taxon>Bacillati</taxon>
        <taxon>Actinomycetota</taxon>
        <taxon>Actinomycetes</taxon>
        <taxon>Propionibacteriales</taxon>
        <taxon>Propionibacteriaceae</taxon>
        <taxon>Cutibacterium</taxon>
        <taxon>Cutibacterium modestum</taxon>
    </lineage>
</organism>
<protein>
    <submittedName>
        <fullName evidence="1">Uncharacterized protein</fullName>
    </submittedName>
</protein>
<evidence type="ECO:0000313" key="1">
    <source>
        <dbReference type="EMBL" id="EFS91128.1"/>
    </source>
</evidence>
<dbReference type="EMBL" id="ADZU01000041">
    <property type="protein sequence ID" value="EFS91128.1"/>
    <property type="molecule type" value="Genomic_DNA"/>
</dbReference>
<comment type="caution">
    <text evidence="1">The sequence shown here is derived from an EMBL/GenBank/DDBJ whole genome shotgun (WGS) entry which is preliminary data.</text>
</comment>
<dbReference type="Proteomes" id="UP000003179">
    <property type="component" value="Unassembled WGS sequence"/>
</dbReference>
<reference evidence="1" key="1">
    <citation type="submission" date="2010-08" db="EMBL/GenBank/DDBJ databases">
        <authorList>
            <person name="Weinstock G."/>
            <person name="Sodergren E."/>
            <person name="Clifton S."/>
            <person name="Fulton L."/>
            <person name="Fulton B."/>
            <person name="Courtney L."/>
            <person name="Fronick C."/>
            <person name="Harrison M."/>
            <person name="Strong C."/>
            <person name="Farmer C."/>
            <person name="Delahaunty K."/>
            <person name="Markovic C."/>
            <person name="Hall O."/>
            <person name="Minx P."/>
            <person name="Tomlinson C."/>
            <person name="Mitreva M."/>
            <person name="Hou S."/>
            <person name="Chen J."/>
            <person name="Wollam A."/>
            <person name="Pepin K.H."/>
            <person name="Johnson M."/>
            <person name="Bhonagiri V."/>
            <person name="Zhang X."/>
            <person name="Suruliraj S."/>
            <person name="Warren W."/>
            <person name="Chinwalla A."/>
            <person name="Mardis E.R."/>
            <person name="Wilson R.K."/>
        </authorList>
    </citation>
    <scope>NUCLEOTIDE SEQUENCE [LARGE SCALE GENOMIC DNA]</scope>
    <source>
        <strain evidence="1">HL044PA1</strain>
    </source>
</reference>
<gene>
    <name evidence="1" type="ORF">HMPREF9607_02418</name>
</gene>
<sequence>MHISDVTVALGIGEDDAGSDGIVAFAENIRGDLELFVDDRVDRQVATFDLRMDVVDRNAPKSAQWWASGRIDSAHNFGETLAARGMPGSVTRRLRLRWFWRQ</sequence>
<accession>A0ABP2K2Z1</accession>